<dbReference type="OrthoDB" id="5962695at2759"/>
<dbReference type="InterPro" id="IPR000719">
    <property type="entry name" value="Prot_kinase_dom"/>
</dbReference>
<dbReference type="Pfam" id="PF07714">
    <property type="entry name" value="PK_Tyr_Ser-Thr"/>
    <property type="match status" value="1"/>
</dbReference>
<proteinExistence type="predicted"/>
<feature type="compositionally biased region" description="Basic and acidic residues" evidence="6">
    <location>
        <begin position="1675"/>
        <end position="1688"/>
    </location>
</feature>
<feature type="compositionally biased region" description="Polar residues" evidence="6">
    <location>
        <begin position="231"/>
        <end position="248"/>
    </location>
</feature>
<evidence type="ECO:0000256" key="1">
    <source>
        <dbReference type="ARBA" id="ARBA00022679"/>
    </source>
</evidence>
<evidence type="ECO:0000256" key="6">
    <source>
        <dbReference type="SAM" id="MobiDB-lite"/>
    </source>
</evidence>
<evidence type="ECO:0000313" key="8">
    <source>
        <dbReference type="EMBL" id="KAG5674018.1"/>
    </source>
</evidence>
<comment type="caution">
    <text evidence="8">The sequence shown here is derived from an EMBL/GenBank/DDBJ whole genome shotgun (WGS) entry which is preliminary data.</text>
</comment>
<feature type="compositionally biased region" description="Basic residues" evidence="6">
    <location>
        <begin position="208"/>
        <end position="224"/>
    </location>
</feature>
<dbReference type="PROSITE" id="PS50011">
    <property type="entry name" value="PROTEIN_KINASE_DOM"/>
    <property type="match status" value="1"/>
</dbReference>
<dbReference type="Gene3D" id="1.10.510.10">
    <property type="entry name" value="Transferase(Phosphotransferase) domain 1"/>
    <property type="match status" value="1"/>
</dbReference>
<dbReference type="EMBL" id="JADBJN010000003">
    <property type="protein sequence ID" value="KAG5674018.1"/>
    <property type="molecule type" value="Genomic_DNA"/>
</dbReference>
<keyword evidence="9" id="KW-1185">Reference proteome</keyword>
<evidence type="ECO:0000256" key="3">
    <source>
        <dbReference type="ARBA" id="ARBA00022777"/>
    </source>
</evidence>
<dbReference type="Proteomes" id="UP001107558">
    <property type="component" value="Chromosome 3"/>
</dbReference>
<feature type="domain" description="Protein kinase" evidence="7">
    <location>
        <begin position="479"/>
        <end position="820"/>
    </location>
</feature>
<reference evidence="8" key="1">
    <citation type="submission" date="2021-03" db="EMBL/GenBank/DDBJ databases">
        <title>Chromosome level genome of the anhydrobiotic midge Polypedilum vanderplanki.</title>
        <authorList>
            <person name="Yoshida Y."/>
            <person name="Kikawada T."/>
            <person name="Gusev O."/>
        </authorList>
    </citation>
    <scope>NUCLEOTIDE SEQUENCE</scope>
    <source>
        <strain evidence="8">NIAS01</strain>
        <tissue evidence="8">Whole body or cell culture</tissue>
    </source>
</reference>
<keyword evidence="2" id="KW-0547">Nucleotide-binding</keyword>
<dbReference type="GO" id="GO:0004674">
    <property type="term" value="F:protein serine/threonine kinase activity"/>
    <property type="evidence" value="ECO:0007669"/>
    <property type="project" value="TreeGrafter"/>
</dbReference>
<keyword evidence="4" id="KW-0067">ATP-binding</keyword>
<evidence type="ECO:0000313" key="9">
    <source>
        <dbReference type="Proteomes" id="UP001107558"/>
    </source>
</evidence>
<evidence type="ECO:0000256" key="4">
    <source>
        <dbReference type="ARBA" id="ARBA00022840"/>
    </source>
</evidence>
<feature type="region of interest" description="Disordered" evidence="6">
    <location>
        <begin position="1669"/>
        <end position="1688"/>
    </location>
</feature>
<feature type="region of interest" description="Disordered" evidence="6">
    <location>
        <begin position="924"/>
        <end position="955"/>
    </location>
</feature>
<dbReference type="GO" id="GO:0005524">
    <property type="term" value="F:ATP binding"/>
    <property type="evidence" value="ECO:0007669"/>
    <property type="project" value="UniProtKB-KW"/>
</dbReference>
<feature type="region of interest" description="Disordered" evidence="6">
    <location>
        <begin position="294"/>
        <end position="316"/>
    </location>
</feature>
<dbReference type="InterPro" id="IPR001245">
    <property type="entry name" value="Ser-Thr/Tyr_kinase_cat_dom"/>
</dbReference>
<accession>A0A9J6BWC2</accession>
<feature type="compositionally biased region" description="Basic and acidic residues" evidence="6">
    <location>
        <begin position="197"/>
        <end position="207"/>
    </location>
</feature>
<dbReference type="InterPro" id="IPR051681">
    <property type="entry name" value="Ser/Thr_Kinases-Pseudokinases"/>
</dbReference>
<keyword evidence="3" id="KW-0418">Kinase</keyword>
<sequence>MGLIGWIKKEIESNSRHRRQSAPLPIIHSLNSTNGNRDEAYLRAVAKFNEWRNSQRFERLNETNNASAITQEIISKTTADDISITDVEVEENERKRLKHMHSHESKKKHHQHAVYSNLNPANSNEKNKCLSLPIMKNDQSKRHKIIKIQPSSTIDEIEEFEQNHCKNFEDFSFAIPSTPPQKFYRNNTEPYDGIKVVEKKNKTETRKPTPKRLMGRNMLRRSKGKAPQPPQTQTTNAANQSDVDGASESTMNFINGNFKHYDVSSASILDDFIISSRAYKGNLRKEYPEKINSVGESASSGSLTSESEKNVIKQQRRLSPPYQTIINKHGDEVEYALPYNERDSMLDIPPIPETPMPSSNERRQCETQFDHIIDQNFKFLNSKIDFLNSQIDSGNTNHKSIDLIDASFSDIRRQNLQVTDLDKSNETGLAFPVLSGDIESDLNALTKWTENCKKDEAEKEEEIIPAMKYANKKGSKKINSNDLRYKPGSLRNSFSTPLEFSNGYYHKTPITLRSTLPNNYNINNFADTACMHEFEILCQVKHYSIATLMGISFDLDLRITSLVMEPFDYTLNHYLHQMDKFYNIQQTISIVHQITNAVQYLHECGFVHSNISSHAILIRDQPFAVKLSSFELATEILPTEAIGKIYHLNNINENIEIFTLETHDKAQIEKYSKLSKQHFYNRTSLPIMHLSLSEYDDENEYRQPYSIPYRRMFSMHYYQAPELLVPTNNVENVHVFPSISSDIYGLGLLLWELINRVVPYVIYDNDDLISGLKRGKIQLPMFDKSSIIFKEIFQNCLHVNNSKRLSDVTDFIKMLEDLRLLSYEKDKIEILEIIEPTNEQKIEKNIKNYDQRDKLREKIYFSNAETDIQKRHENALTNKNLVIIGDTSKVSESVQSTDIEPQLDSFVQPPGILQEDALERIRKTVEDQRGITPKKPLRQKDEDNHHQQQQQHDISKNSTMFQSFFDLNRLQTPKVDKDVIYERTSTLKKRLKFDGPKSGQKKSVKGLFENNDDDFVEKKKLQDQLDKMNAELNMIVQDYNKNDFMQEIVEELKNRENTNGRSSDFKATAFLNQHVPDSKNSAHDLSGSFEEVVEKKRHNNASDVKPNHQRRYSSDDSFSLPNTPIARQNMIRRNAWLSDDRKTTTTCVSDEIARRSINFINNSTSHVNDEQKYLKSNKKQYNVNIKIHHNDLDTATTPKDKSTNINQSHNNSSVKIKLYNSTNNPTPIIKINNIDLNKTSYSEDINKKYYPMMPEMLSDVIQNKRDRSSFSIIFPHDEINPKQTALPKKSLSFSDDHIRNKNVAVDDEENVIVSQPMSVRDTIKLIEKTYNISKTETIQSEKFIRRNEETQVEGCQMKSNQNEQTKSVDEGTECLIQASESIQKLDKMIGNNNSIPIPPPFSNKKQFVSSANPTPSKKITTKLTLNLKKITGRSSDTSQLQKIQQAEQQTGNNVRHSICNSTELIKRLQVHLKGKDNTQSENDEISASCDNLVSRPCNDSKAKNPRVLCRNCGFSMIPAEILQFLQSQGGRISIASSVAESLPSVRYDESLQSLAAIRKWQQQNEARSTEDLYIDDDFCQGISQSLAANMELLPPPDFFDSLDFNILSAEIFHTQEHDYNDTLTGEENFNQIKGADEDANEILIEENTKCEVQKAEANKEKVIVEDTNEVPTCDVNDKQDIDEPKVDE</sequence>
<dbReference type="PANTHER" id="PTHR44329:SF288">
    <property type="entry name" value="MITOGEN-ACTIVATED PROTEIN KINASE KINASE KINASE 20"/>
    <property type="match status" value="1"/>
</dbReference>
<feature type="region of interest" description="Disordered" evidence="6">
    <location>
        <begin position="1096"/>
        <end position="1123"/>
    </location>
</feature>
<evidence type="ECO:0000259" key="7">
    <source>
        <dbReference type="PROSITE" id="PS50011"/>
    </source>
</evidence>
<dbReference type="InterPro" id="IPR011009">
    <property type="entry name" value="Kinase-like_dom_sf"/>
</dbReference>
<feature type="region of interest" description="Disordered" evidence="6">
    <location>
        <begin position="197"/>
        <end position="248"/>
    </location>
</feature>
<feature type="coiled-coil region" evidence="5">
    <location>
        <begin position="1011"/>
        <end position="1038"/>
    </location>
</feature>
<gene>
    <name evidence="8" type="ORF">PVAND_004011</name>
</gene>
<evidence type="ECO:0000256" key="5">
    <source>
        <dbReference type="SAM" id="Coils"/>
    </source>
</evidence>
<dbReference type="SUPFAM" id="SSF56112">
    <property type="entry name" value="Protein kinase-like (PK-like)"/>
    <property type="match status" value="1"/>
</dbReference>
<organism evidence="8 9">
    <name type="scientific">Polypedilum vanderplanki</name>
    <name type="common">Sleeping chironomid midge</name>
    <dbReference type="NCBI Taxonomy" id="319348"/>
    <lineage>
        <taxon>Eukaryota</taxon>
        <taxon>Metazoa</taxon>
        <taxon>Ecdysozoa</taxon>
        <taxon>Arthropoda</taxon>
        <taxon>Hexapoda</taxon>
        <taxon>Insecta</taxon>
        <taxon>Pterygota</taxon>
        <taxon>Neoptera</taxon>
        <taxon>Endopterygota</taxon>
        <taxon>Diptera</taxon>
        <taxon>Nematocera</taxon>
        <taxon>Chironomoidea</taxon>
        <taxon>Chironomidae</taxon>
        <taxon>Chironominae</taxon>
        <taxon>Polypedilum</taxon>
        <taxon>Polypedilum</taxon>
    </lineage>
</organism>
<dbReference type="PANTHER" id="PTHR44329">
    <property type="entry name" value="SERINE/THREONINE-PROTEIN KINASE TNNI3K-RELATED"/>
    <property type="match status" value="1"/>
</dbReference>
<keyword evidence="1" id="KW-0808">Transferase</keyword>
<feature type="compositionally biased region" description="Low complexity" evidence="6">
    <location>
        <begin position="294"/>
        <end position="305"/>
    </location>
</feature>
<evidence type="ECO:0000256" key="2">
    <source>
        <dbReference type="ARBA" id="ARBA00022741"/>
    </source>
</evidence>
<protein>
    <recommendedName>
        <fullName evidence="7">Protein kinase domain-containing protein</fullName>
    </recommendedName>
</protein>
<name>A0A9J6BWC2_POLVA</name>
<keyword evidence="5" id="KW-0175">Coiled coil</keyword>